<dbReference type="PANTHER" id="PTHR33180:SF31">
    <property type="entry name" value="POLYPROTEIN PROTEIN"/>
    <property type="match status" value="1"/>
</dbReference>
<evidence type="ECO:0000313" key="3">
    <source>
        <dbReference type="EnsemblPlants" id="PGSC0003DMT400089446"/>
    </source>
</evidence>
<organism evidence="3 4">
    <name type="scientific">Solanum tuberosum</name>
    <name type="common">Potato</name>
    <dbReference type="NCBI Taxonomy" id="4113"/>
    <lineage>
        <taxon>Eukaryota</taxon>
        <taxon>Viridiplantae</taxon>
        <taxon>Streptophyta</taxon>
        <taxon>Embryophyta</taxon>
        <taxon>Tracheophyta</taxon>
        <taxon>Spermatophyta</taxon>
        <taxon>Magnoliopsida</taxon>
        <taxon>eudicotyledons</taxon>
        <taxon>Gunneridae</taxon>
        <taxon>Pentapetalae</taxon>
        <taxon>asterids</taxon>
        <taxon>lamiids</taxon>
        <taxon>Solanales</taxon>
        <taxon>Solanaceae</taxon>
        <taxon>Solanoideae</taxon>
        <taxon>Solaneae</taxon>
        <taxon>Solanum</taxon>
    </lineage>
</organism>
<protein>
    <recommendedName>
        <fullName evidence="2">Putative plant transposon protein domain-containing protein</fullName>
    </recommendedName>
</protein>
<proteinExistence type="predicted"/>
<feature type="compositionally biased region" description="Acidic residues" evidence="1">
    <location>
        <begin position="252"/>
        <end position="262"/>
    </location>
</feature>
<dbReference type="InterPro" id="IPR046796">
    <property type="entry name" value="Transposase_32_dom"/>
</dbReference>
<dbReference type="GO" id="GO:0009523">
    <property type="term" value="C:photosystem II"/>
    <property type="evidence" value="ECO:0000318"/>
    <property type="project" value="GO_Central"/>
</dbReference>
<sequence>MSRGKEVECGSEYINTILNKPLHSTLPYEGWTIAQSLDDMKGWLAPVRSDTISRWMDARDPIEKRDLIIVARFWFGFISSIIMPSQNESILCHSKAACLGSTMSRRRIDLGLLISQEMAMRAKQKQTSLPFPVLITKLCRHAGAPRYTVRDIEFTPSSSIYIRRIEAEYIREKADERRAVPADISLDINVDLLPAEVPGSFSSSQPVRTTQAMIMKMGNLSYSTDGSDNEDAPKTSGIPQATTGEVQRDGTANEESDAEIDEEHNMMMR</sequence>
<dbReference type="EnsemblPlants" id="PGSC0003DMT400089446">
    <property type="protein sequence ID" value="PGSC0003DMT400089446"/>
    <property type="gene ID" value="PGSC0003DMG400039017"/>
</dbReference>
<dbReference type="GO" id="GO:0009579">
    <property type="term" value="C:thylakoid"/>
    <property type="evidence" value="ECO:0000318"/>
    <property type="project" value="GO_Central"/>
</dbReference>
<accession>M1DI65</accession>
<feature type="region of interest" description="Disordered" evidence="1">
    <location>
        <begin position="220"/>
        <end position="269"/>
    </location>
</feature>
<dbReference type="PaxDb" id="4113-PGSC0003DMT400089446"/>
<dbReference type="Gramene" id="PGSC0003DMT400089446">
    <property type="protein sequence ID" value="PGSC0003DMT400089446"/>
    <property type="gene ID" value="PGSC0003DMG400039017"/>
</dbReference>
<dbReference type="HOGENOM" id="CLU_029307_0_0_1"/>
<reference evidence="3" key="2">
    <citation type="submission" date="2015-06" db="UniProtKB">
        <authorList>
            <consortium name="EnsemblPlants"/>
        </authorList>
    </citation>
    <scope>IDENTIFICATION</scope>
    <source>
        <strain evidence="3">DM1-3 516 R44</strain>
    </source>
</reference>
<dbReference type="Proteomes" id="UP000011115">
    <property type="component" value="Unassembled WGS sequence"/>
</dbReference>
<name>M1DI65_SOLTU</name>
<reference evidence="4" key="1">
    <citation type="journal article" date="2011" name="Nature">
        <title>Genome sequence and analysis of the tuber crop potato.</title>
        <authorList>
            <consortium name="The Potato Genome Sequencing Consortium"/>
        </authorList>
    </citation>
    <scope>NUCLEOTIDE SEQUENCE [LARGE SCALE GENOMIC DNA]</scope>
    <source>
        <strain evidence="4">cv. DM1-3 516 R44</strain>
    </source>
</reference>
<dbReference type="InParanoid" id="M1DI65"/>
<feature type="domain" description="Putative plant transposon protein" evidence="2">
    <location>
        <begin position="3"/>
        <end position="145"/>
    </location>
</feature>
<keyword evidence="4" id="KW-1185">Reference proteome</keyword>
<evidence type="ECO:0000256" key="1">
    <source>
        <dbReference type="SAM" id="MobiDB-lite"/>
    </source>
</evidence>
<dbReference type="Pfam" id="PF20167">
    <property type="entry name" value="Transposase_32"/>
    <property type="match status" value="1"/>
</dbReference>
<evidence type="ECO:0000313" key="4">
    <source>
        <dbReference type="Proteomes" id="UP000011115"/>
    </source>
</evidence>
<dbReference type="PANTHER" id="PTHR33180">
    <property type="entry name" value="PHOTOSYSTEM II CP43 REACTION CENTER PROTEIN"/>
    <property type="match status" value="1"/>
</dbReference>
<dbReference type="AlphaFoldDB" id="M1DI65"/>
<evidence type="ECO:0000259" key="2">
    <source>
        <dbReference type="Pfam" id="PF20167"/>
    </source>
</evidence>